<reference evidence="1 2" key="1">
    <citation type="submission" date="2023-07" db="EMBL/GenBank/DDBJ databases">
        <title>Genomic Encyclopedia of Type Strains, Phase IV (KMG-IV): sequencing the most valuable type-strain genomes for metagenomic binning, comparative biology and taxonomic classification.</title>
        <authorList>
            <person name="Goeker M."/>
        </authorList>
    </citation>
    <scope>NUCLEOTIDE SEQUENCE [LARGE SCALE GENOMIC DNA]</scope>
    <source>
        <strain evidence="1 2">DSM 22170</strain>
    </source>
</reference>
<keyword evidence="2" id="KW-1185">Reference proteome</keyword>
<name>A0ABU1IYC5_9BACL</name>
<dbReference type="EMBL" id="JAVDQH010000005">
    <property type="protein sequence ID" value="MDR6243682.1"/>
    <property type="molecule type" value="Genomic_DNA"/>
</dbReference>
<dbReference type="RefSeq" id="WP_188776885.1">
    <property type="nucleotide sequence ID" value="NZ_BMMB01000008.1"/>
</dbReference>
<dbReference type="InterPro" id="IPR007553">
    <property type="entry name" value="2-thiour_desulf"/>
</dbReference>
<proteinExistence type="predicted"/>
<sequence>MIGISACLIGTPCRYDGGSNLVQALEELLSTGQAVVFCPEVLGGLSTPREPAEIVGGTADDVWAGIARVVTTTGVEVTEAFKQGAYIALEQAQQAGVTVAVLKANSPSCGSWMVYDGTFSGNKINGAGLTAALFRRHGIRVLDEGELALEPTLLAGS</sequence>
<gene>
    <name evidence="1" type="ORF">JOC58_001575</name>
</gene>
<comment type="caution">
    <text evidence="1">The sequence shown here is derived from an EMBL/GenBank/DDBJ whole genome shotgun (WGS) entry which is preliminary data.</text>
</comment>
<evidence type="ECO:0000313" key="2">
    <source>
        <dbReference type="Proteomes" id="UP001185028"/>
    </source>
</evidence>
<dbReference type="PANTHER" id="PTHR30087:SF1">
    <property type="entry name" value="HYPOTHETICAL CYTOSOLIC PROTEIN"/>
    <property type="match status" value="1"/>
</dbReference>
<dbReference type="PANTHER" id="PTHR30087">
    <property type="entry name" value="INNER MEMBRANE PROTEIN"/>
    <property type="match status" value="1"/>
</dbReference>
<dbReference type="Pfam" id="PF04463">
    <property type="entry name" value="2-thiour_desulf"/>
    <property type="match status" value="1"/>
</dbReference>
<organism evidence="1 2">
    <name type="scientific">Paenibacillus hunanensis</name>
    <dbReference type="NCBI Taxonomy" id="539262"/>
    <lineage>
        <taxon>Bacteria</taxon>
        <taxon>Bacillati</taxon>
        <taxon>Bacillota</taxon>
        <taxon>Bacilli</taxon>
        <taxon>Bacillales</taxon>
        <taxon>Paenibacillaceae</taxon>
        <taxon>Paenibacillus</taxon>
    </lineage>
</organism>
<evidence type="ECO:0000313" key="1">
    <source>
        <dbReference type="EMBL" id="MDR6243682.1"/>
    </source>
</evidence>
<protein>
    <submittedName>
        <fullName evidence="1">Uncharacterized protein YbbK (DUF523 family)</fullName>
    </submittedName>
</protein>
<dbReference type="Proteomes" id="UP001185028">
    <property type="component" value="Unassembled WGS sequence"/>
</dbReference>
<accession>A0ABU1IYC5</accession>